<evidence type="ECO:0000256" key="8">
    <source>
        <dbReference type="ARBA" id="ARBA00048090"/>
    </source>
</evidence>
<proteinExistence type="inferred from homology"/>
<dbReference type="EMBL" id="BMGZ01000002">
    <property type="protein sequence ID" value="GGH98591.1"/>
    <property type="molecule type" value="Genomic_DNA"/>
</dbReference>
<evidence type="ECO:0000256" key="5">
    <source>
        <dbReference type="ARBA" id="ARBA00022741"/>
    </source>
</evidence>
<evidence type="ECO:0000256" key="2">
    <source>
        <dbReference type="ARBA" id="ARBA00008420"/>
    </source>
</evidence>
<comment type="similarity">
    <text evidence="2 9">Belongs to the gluconokinase GntK/GntV family.</text>
</comment>
<keyword evidence="13" id="KW-1185">Reference proteome</keyword>
<dbReference type="GO" id="GO:0005524">
    <property type="term" value="F:ATP binding"/>
    <property type="evidence" value="ECO:0007669"/>
    <property type="project" value="UniProtKB-KW"/>
</dbReference>
<dbReference type="GO" id="GO:0005737">
    <property type="term" value="C:cytoplasm"/>
    <property type="evidence" value="ECO:0007669"/>
    <property type="project" value="TreeGrafter"/>
</dbReference>
<protein>
    <recommendedName>
        <fullName evidence="3 9">Gluconokinase</fullName>
        <ecNumber evidence="3 9">2.7.1.12</ecNumber>
    </recommendedName>
</protein>
<keyword evidence="5 9" id="KW-0547">Nucleotide-binding</keyword>
<evidence type="ECO:0000313" key="10">
    <source>
        <dbReference type="EMBL" id="GGH98591.1"/>
    </source>
</evidence>
<dbReference type="Gene3D" id="3.40.50.300">
    <property type="entry name" value="P-loop containing nucleotide triphosphate hydrolases"/>
    <property type="match status" value="1"/>
</dbReference>
<dbReference type="SUPFAM" id="SSF52540">
    <property type="entry name" value="P-loop containing nucleoside triphosphate hydrolases"/>
    <property type="match status" value="1"/>
</dbReference>
<name>A0A8J3ERS6_9PROT</name>
<dbReference type="CDD" id="cd02021">
    <property type="entry name" value="GntK"/>
    <property type="match status" value="1"/>
</dbReference>
<reference evidence="11 13" key="2">
    <citation type="submission" date="2020-02" db="EMBL/GenBank/DDBJ databases">
        <title>Genome sequence of Parvularcula flava strain NH6-79.</title>
        <authorList>
            <person name="Abdul Karim M.H."/>
            <person name="Lam M.Q."/>
            <person name="Chen S.J."/>
            <person name="Yahya A."/>
            <person name="Shahir S."/>
            <person name="Shamsir M.S."/>
            <person name="Chong C.S."/>
        </authorList>
    </citation>
    <scope>NUCLEOTIDE SEQUENCE [LARGE SCALE GENOMIC DNA]</scope>
    <source>
        <strain evidence="11 13">NH6-79</strain>
    </source>
</reference>
<evidence type="ECO:0000256" key="6">
    <source>
        <dbReference type="ARBA" id="ARBA00022777"/>
    </source>
</evidence>
<evidence type="ECO:0000313" key="12">
    <source>
        <dbReference type="Proteomes" id="UP000621856"/>
    </source>
</evidence>
<reference evidence="10" key="1">
    <citation type="journal article" date="2014" name="Int. J. Syst. Evol. Microbiol.">
        <title>Complete genome sequence of Corynebacterium casei LMG S-19264T (=DSM 44701T), isolated from a smear-ripened cheese.</title>
        <authorList>
            <consortium name="US DOE Joint Genome Institute (JGI-PGF)"/>
            <person name="Walter F."/>
            <person name="Albersmeier A."/>
            <person name="Kalinowski J."/>
            <person name="Ruckert C."/>
        </authorList>
    </citation>
    <scope>NUCLEOTIDE SEQUENCE</scope>
    <source>
        <strain evidence="10">CGMCC 1.14984</strain>
    </source>
</reference>
<dbReference type="Pfam" id="PF01202">
    <property type="entry name" value="SKI"/>
    <property type="match status" value="1"/>
</dbReference>
<organism evidence="10 12">
    <name type="scientific">Aquisalinus luteolus</name>
    <dbReference type="NCBI Taxonomy" id="1566827"/>
    <lineage>
        <taxon>Bacteria</taxon>
        <taxon>Pseudomonadati</taxon>
        <taxon>Pseudomonadota</taxon>
        <taxon>Alphaproteobacteria</taxon>
        <taxon>Parvularculales</taxon>
        <taxon>Parvularculaceae</taxon>
        <taxon>Aquisalinus</taxon>
    </lineage>
</organism>
<evidence type="ECO:0000256" key="3">
    <source>
        <dbReference type="ARBA" id="ARBA00012054"/>
    </source>
</evidence>
<dbReference type="Proteomes" id="UP000621856">
    <property type="component" value="Unassembled WGS sequence"/>
</dbReference>
<sequence length="164" mass="17838">MKKLYTVMGVSGSGKSTIGAALAARLGWPFHEGDDYHPKANIEKMTAGTPLTNDDRKPWISIITGAMNEAGEPCHILACSALSDAVRIWLEDGFDGEVTFIYLKTGREDLRHRLETRPGHFFKGSMLDSQLAALEEPEAGGNVIVVDSSQPVDDLVAEIVRRIG</sequence>
<comment type="pathway">
    <text evidence="1">Carbohydrate acid metabolism.</text>
</comment>
<keyword evidence="7 9" id="KW-0067">ATP-binding</keyword>
<gene>
    <name evidence="11" type="ORF">FF098_011210</name>
    <name evidence="10" type="ORF">GCM10011355_22540</name>
</gene>
<dbReference type="GO" id="GO:0046316">
    <property type="term" value="F:gluconokinase activity"/>
    <property type="evidence" value="ECO:0007669"/>
    <property type="project" value="UniProtKB-EC"/>
</dbReference>
<dbReference type="PANTHER" id="PTHR43442">
    <property type="entry name" value="GLUCONOKINASE-RELATED"/>
    <property type="match status" value="1"/>
</dbReference>
<evidence type="ECO:0000256" key="9">
    <source>
        <dbReference type="RuleBase" id="RU363066"/>
    </source>
</evidence>
<evidence type="ECO:0000256" key="1">
    <source>
        <dbReference type="ARBA" id="ARBA00004761"/>
    </source>
</evidence>
<comment type="caution">
    <text evidence="10">The sequence shown here is derived from an EMBL/GenBank/DDBJ whole genome shotgun (WGS) entry which is preliminary data.</text>
</comment>
<dbReference type="InterPro" id="IPR006001">
    <property type="entry name" value="Therm_gnt_kin"/>
</dbReference>
<dbReference type="GO" id="GO:0005975">
    <property type="term" value="P:carbohydrate metabolic process"/>
    <property type="evidence" value="ECO:0007669"/>
    <property type="project" value="InterPro"/>
</dbReference>
<comment type="catalytic activity">
    <reaction evidence="8 9">
        <text>D-gluconate + ATP = 6-phospho-D-gluconate + ADP + H(+)</text>
        <dbReference type="Rhea" id="RHEA:19433"/>
        <dbReference type="ChEBI" id="CHEBI:15378"/>
        <dbReference type="ChEBI" id="CHEBI:18391"/>
        <dbReference type="ChEBI" id="CHEBI:30616"/>
        <dbReference type="ChEBI" id="CHEBI:58759"/>
        <dbReference type="ChEBI" id="CHEBI:456216"/>
        <dbReference type="EC" id="2.7.1.12"/>
    </reaction>
</comment>
<dbReference type="RefSeq" id="WP_155140507.1">
    <property type="nucleotide sequence ID" value="NZ_BMGZ01000002.1"/>
</dbReference>
<reference evidence="10" key="3">
    <citation type="submission" date="2020-09" db="EMBL/GenBank/DDBJ databases">
        <authorList>
            <person name="Sun Q."/>
            <person name="Zhou Y."/>
        </authorList>
    </citation>
    <scope>NUCLEOTIDE SEQUENCE</scope>
    <source>
        <strain evidence="10">CGMCC 1.14984</strain>
    </source>
</reference>
<evidence type="ECO:0000256" key="4">
    <source>
        <dbReference type="ARBA" id="ARBA00022679"/>
    </source>
</evidence>
<dbReference type="InterPro" id="IPR031322">
    <property type="entry name" value="Shikimate/glucono_kinase"/>
</dbReference>
<dbReference type="InterPro" id="IPR027417">
    <property type="entry name" value="P-loop_NTPase"/>
</dbReference>
<evidence type="ECO:0000313" key="11">
    <source>
        <dbReference type="EMBL" id="NHK28475.1"/>
    </source>
</evidence>
<dbReference type="EC" id="2.7.1.12" evidence="3 9"/>
<keyword evidence="4 9" id="KW-0808">Transferase</keyword>
<keyword evidence="6 9" id="KW-0418">Kinase</keyword>
<dbReference type="Proteomes" id="UP000818603">
    <property type="component" value="Unassembled WGS sequence"/>
</dbReference>
<dbReference type="EMBL" id="VCJR02000002">
    <property type="protein sequence ID" value="NHK28475.1"/>
    <property type="molecule type" value="Genomic_DNA"/>
</dbReference>
<dbReference type="PANTHER" id="PTHR43442:SF3">
    <property type="entry name" value="GLUCONOKINASE-RELATED"/>
    <property type="match status" value="1"/>
</dbReference>
<dbReference type="AlphaFoldDB" id="A0A8J3ERS6"/>
<accession>A0A8J3ERS6</accession>
<evidence type="ECO:0000313" key="13">
    <source>
        <dbReference type="Proteomes" id="UP000818603"/>
    </source>
</evidence>
<evidence type="ECO:0000256" key="7">
    <source>
        <dbReference type="ARBA" id="ARBA00022840"/>
    </source>
</evidence>
<dbReference type="NCBIfam" id="TIGR01313">
    <property type="entry name" value="therm_gnt_kin"/>
    <property type="match status" value="1"/>
</dbReference>